<dbReference type="InterPro" id="IPR019200">
    <property type="entry name" value="ATP_adenylylTrfase_C"/>
</dbReference>
<evidence type="ECO:0000259" key="3">
    <source>
        <dbReference type="Pfam" id="PF19327"/>
    </source>
</evidence>
<organism evidence="4 5">
    <name type="scientific">Talaromyces atroroseus</name>
    <dbReference type="NCBI Taxonomy" id="1441469"/>
    <lineage>
        <taxon>Eukaryota</taxon>
        <taxon>Fungi</taxon>
        <taxon>Dikarya</taxon>
        <taxon>Ascomycota</taxon>
        <taxon>Pezizomycotina</taxon>
        <taxon>Eurotiomycetes</taxon>
        <taxon>Eurotiomycetidae</taxon>
        <taxon>Eurotiales</taxon>
        <taxon>Trichocomaceae</taxon>
        <taxon>Talaromyces</taxon>
        <taxon>Talaromyces sect. Trachyspermi</taxon>
    </lineage>
</organism>
<sequence length="364" mass="39908">MLLSLPESLPSLVSRRFVAAKESGALIFSATQLAVLRARNNGVEYQLRYCPALAKKPGQDRQKKKEKEDTKRPDPFDNPAAALLIADIPSTAAGGGGVGGHLLILNKFPVIANHFILATRLFEPQTDLLGKHDLEAAFACVRAWRAEDDEQKRLFAFFNSGVESGASQPHRHLQFLPVEDMRASSSSSSGVAWRPLIDLLESTTTTTSSQVGVDSGFRIRHLPTLPFQHFAISLSEQKEEDLSADVLHAMYLSLYRAALVAAGISDVHELHRASGPAAISYNLAMTEEVMMLCPRRRESGSLHSYFGQDRNEVVEDGKEDDVVSLNGTILAGTLMVKSEEQWDRIRGNAEVINSLLAEVGIPYT</sequence>
<dbReference type="SUPFAM" id="SSF54197">
    <property type="entry name" value="HIT-like"/>
    <property type="match status" value="1"/>
</dbReference>
<feature type="domain" description="Ap4A phosphorylase 1/2 N-terminal" evidence="3">
    <location>
        <begin position="6"/>
        <end position="179"/>
    </location>
</feature>
<dbReference type="GeneID" id="31007516"/>
<keyword evidence="5" id="KW-1185">Reference proteome</keyword>
<dbReference type="AlphaFoldDB" id="A0A225AIC3"/>
<dbReference type="InterPro" id="IPR043171">
    <property type="entry name" value="Ap4A_phos1/2-like"/>
</dbReference>
<dbReference type="InterPro" id="IPR036265">
    <property type="entry name" value="HIT-like_sf"/>
</dbReference>
<dbReference type="PANTHER" id="PTHR38420:SF3">
    <property type="entry name" value="5',5'''-P-1,P-4-TETRAPHOSPHATE PHOSPHORYLASE 2"/>
    <property type="match status" value="1"/>
</dbReference>
<feature type="domain" description="ATP adenylyltransferase C-terminal" evidence="2">
    <location>
        <begin position="223"/>
        <end position="362"/>
    </location>
</feature>
<dbReference type="RefSeq" id="XP_020116999.1">
    <property type="nucleotide sequence ID" value="XM_020262984.1"/>
</dbReference>
<gene>
    <name evidence="4" type="ORF">UA08_07760</name>
</gene>
<dbReference type="Gene3D" id="3.30.428.70">
    <property type="match status" value="1"/>
</dbReference>
<evidence type="ECO:0000313" key="5">
    <source>
        <dbReference type="Proteomes" id="UP000214365"/>
    </source>
</evidence>
<dbReference type="InterPro" id="IPR009163">
    <property type="entry name" value="Ap4A_phos1/2"/>
</dbReference>
<name>A0A225AIC3_TALAT</name>
<evidence type="ECO:0000256" key="1">
    <source>
        <dbReference type="SAM" id="MobiDB-lite"/>
    </source>
</evidence>
<dbReference type="GO" id="GO:0005524">
    <property type="term" value="F:ATP binding"/>
    <property type="evidence" value="ECO:0007669"/>
    <property type="project" value="InterPro"/>
</dbReference>
<dbReference type="EMBL" id="LFMY01000013">
    <property type="protein sequence ID" value="OKL56878.1"/>
    <property type="molecule type" value="Genomic_DNA"/>
</dbReference>
<dbReference type="STRING" id="1441469.A0A225AIC3"/>
<reference evidence="4 5" key="1">
    <citation type="submission" date="2015-06" db="EMBL/GenBank/DDBJ databases">
        <title>Talaromyces atroroseus IBT 11181 draft genome.</title>
        <authorList>
            <person name="Rasmussen K.B."/>
            <person name="Rasmussen S."/>
            <person name="Petersen B."/>
            <person name="Sicheritz-Ponten T."/>
            <person name="Mortensen U.H."/>
            <person name="Thrane U."/>
        </authorList>
    </citation>
    <scope>NUCLEOTIDE SEQUENCE [LARGE SCALE GENOMIC DNA]</scope>
    <source>
        <strain evidence="4 5">IBT 11181</strain>
    </source>
</reference>
<accession>A0A225AIC3</accession>
<evidence type="ECO:0000313" key="4">
    <source>
        <dbReference type="EMBL" id="OKL56878.1"/>
    </source>
</evidence>
<comment type="caution">
    <text evidence="4">The sequence shown here is derived from an EMBL/GenBank/DDBJ whole genome shotgun (WGS) entry which is preliminary data.</text>
</comment>
<dbReference type="PANTHER" id="PTHR38420">
    <property type="entry name" value="AP-4-A PHOSPHORYLASE II"/>
    <property type="match status" value="1"/>
</dbReference>
<dbReference type="OrthoDB" id="10267950at2759"/>
<dbReference type="Pfam" id="PF09830">
    <property type="entry name" value="ATP_transf"/>
    <property type="match status" value="1"/>
</dbReference>
<feature type="compositionally biased region" description="Basic and acidic residues" evidence="1">
    <location>
        <begin position="57"/>
        <end position="75"/>
    </location>
</feature>
<protein>
    <submittedName>
        <fullName evidence="4">Uncharacterized protein</fullName>
    </submittedName>
</protein>
<feature type="region of interest" description="Disordered" evidence="1">
    <location>
        <begin position="56"/>
        <end position="76"/>
    </location>
</feature>
<dbReference type="Proteomes" id="UP000214365">
    <property type="component" value="Unassembled WGS sequence"/>
</dbReference>
<evidence type="ECO:0000259" key="2">
    <source>
        <dbReference type="Pfam" id="PF09830"/>
    </source>
</evidence>
<dbReference type="InterPro" id="IPR045759">
    <property type="entry name" value="Ap4A_phos1/2_N"/>
</dbReference>
<dbReference type="GO" id="GO:0009117">
    <property type="term" value="P:nucleotide metabolic process"/>
    <property type="evidence" value="ECO:0007669"/>
    <property type="project" value="InterPro"/>
</dbReference>
<dbReference type="GO" id="GO:0003877">
    <property type="term" value="F:ATP:ADP adenylyltransferase activity"/>
    <property type="evidence" value="ECO:0007669"/>
    <property type="project" value="InterPro"/>
</dbReference>
<dbReference type="Pfam" id="PF19327">
    <property type="entry name" value="Ap4A_phos_N"/>
    <property type="match status" value="1"/>
</dbReference>
<proteinExistence type="predicted"/>